<keyword evidence="1" id="KW-0815">Transposition</keyword>
<organism evidence="4 5">
    <name type="scientific">Stylophora pistillata</name>
    <name type="common">Smooth cauliflower coral</name>
    <dbReference type="NCBI Taxonomy" id="50429"/>
    <lineage>
        <taxon>Eukaryota</taxon>
        <taxon>Metazoa</taxon>
        <taxon>Cnidaria</taxon>
        <taxon>Anthozoa</taxon>
        <taxon>Hexacorallia</taxon>
        <taxon>Scleractinia</taxon>
        <taxon>Astrocoeniina</taxon>
        <taxon>Pocilloporidae</taxon>
        <taxon>Stylophora</taxon>
    </lineage>
</organism>
<evidence type="ECO:0000256" key="2">
    <source>
        <dbReference type="ARBA" id="ARBA00023125"/>
    </source>
</evidence>
<dbReference type="OrthoDB" id="5984509at2759"/>
<evidence type="ECO:0000256" key="3">
    <source>
        <dbReference type="ARBA" id="ARBA00023172"/>
    </source>
</evidence>
<keyword evidence="3" id="KW-0233">DNA recombination</keyword>
<dbReference type="STRING" id="50429.A0A2B4R9D0"/>
<gene>
    <name evidence="4" type="ORF">AWC38_SpisGene22963</name>
</gene>
<comment type="caution">
    <text evidence="4">The sequence shown here is derived from an EMBL/GenBank/DDBJ whole genome shotgun (WGS) entry which is preliminary data.</text>
</comment>
<dbReference type="GO" id="GO:0004803">
    <property type="term" value="F:transposase activity"/>
    <property type="evidence" value="ECO:0007669"/>
    <property type="project" value="InterPro"/>
</dbReference>
<reference evidence="5" key="1">
    <citation type="journal article" date="2017" name="bioRxiv">
        <title>Comparative analysis of the genomes of Stylophora pistillata and Acropora digitifera provides evidence for extensive differences between species of corals.</title>
        <authorList>
            <person name="Voolstra C.R."/>
            <person name="Li Y."/>
            <person name="Liew Y.J."/>
            <person name="Baumgarten S."/>
            <person name="Zoccola D."/>
            <person name="Flot J.-F."/>
            <person name="Tambutte S."/>
            <person name="Allemand D."/>
            <person name="Aranda M."/>
        </authorList>
    </citation>
    <scope>NUCLEOTIDE SEQUENCE [LARGE SCALE GENOMIC DNA]</scope>
</reference>
<evidence type="ECO:0000256" key="1">
    <source>
        <dbReference type="ARBA" id="ARBA00022578"/>
    </source>
</evidence>
<dbReference type="PROSITE" id="PS01007">
    <property type="entry name" value="TRANSPOSASE_MUTATOR"/>
    <property type="match status" value="1"/>
</dbReference>
<evidence type="ECO:0008006" key="6">
    <source>
        <dbReference type="Google" id="ProtNLM"/>
    </source>
</evidence>
<dbReference type="InterPro" id="IPR001207">
    <property type="entry name" value="Transposase_mutator"/>
</dbReference>
<protein>
    <recommendedName>
        <fullName evidence="6">Reverse transcriptase domain-containing protein</fullName>
    </recommendedName>
</protein>
<keyword evidence="5" id="KW-1185">Reference proteome</keyword>
<proteinExistence type="predicted"/>
<name>A0A2B4R9D0_STYPI</name>
<dbReference type="GO" id="GO:0006313">
    <property type="term" value="P:DNA transposition"/>
    <property type="evidence" value="ECO:0007669"/>
    <property type="project" value="InterPro"/>
</dbReference>
<dbReference type="GO" id="GO:0003677">
    <property type="term" value="F:DNA binding"/>
    <property type="evidence" value="ECO:0007669"/>
    <property type="project" value="UniProtKB-KW"/>
</dbReference>
<evidence type="ECO:0000313" key="4">
    <source>
        <dbReference type="EMBL" id="PFX12998.1"/>
    </source>
</evidence>
<sequence length="286" mass="31997">MRTGNREKNSDSSNDVTAVINRTCKSREMTCPALPKPENIAKAANRLFQRLRPENPRNSNFSVEEDAFPVGFYKGEVRVKEQHHLIFATGQQLTQLAVSKSLYVDGTFKLVLREIINLLPGETTAVQQVTVDFKKGLWSALRTVLTDVQIRGCVFHWTQAIRRKGSLLGPRLYGVHANDLPDSSVYASIEMFADDSTAYCAGNSVDEVTLVLQEIINDMNTWSKSNSLTIHQGKTEPMVITRSGFIRPFPNVTMDVQAIYFVPKSTCLGIEVDNLLKWSAPKVETT</sequence>
<dbReference type="Proteomes" id="UP000225706">
    <property type="component" value="Unassembled WGS sequence"/>
</dbReference>
<keyword evidence="2" id="KW-0238">DNA-binding</keyword>
<dbReference type="AlphaFoldDB" id="A0A2B4R9D0"/>
<evidence type="ECO:0000313" key="5">
    <source>
        <dbReference type="Proteomes" id="UP000225706"/>
    </source>
</evidence>
<accession>A0A2B4R9D0</accession>
<dbReference type="EMBL" id="LSMT01001103">
    <property type="protein sequence ID" value="PFX12998.1"/>
    <property type="molecule type" value="Genomic_DNA"/>
</dbReference>